<comment type="caution">
    <text evidence="7">The sequence shown here is derived from an EMBL/GenBank/DDBJ whole genome shotgun (WGS) entry which is preliminary data.</text>
</comment>
<evidence type="ECO:0000313" key="8">
    <source>
        <dbReference type="Proteomes" id="UP001596391"/>
    </source>
</evidence>
<gene>
    <name evidence="7" type="ORF">ACFQBQ_00605</name>
</gene>
<sequence>MPFRMSTNSKLFLSDLAPHTVQSEIRAMSVACTAVNGINMAQGVCDTDPPHPVVEAAIQAIREGQNIYTRLDGIAPLREAIAAKMLQWNRMTVDPDREVLVTSGATGALHAALLALLNPGDECLVLEPFYGYHVATLRSQRVVPVIVPLDAPLFELDHERLEAAITPRTRAIILNTPSNPSGKVFTLAELEWMADFAQRHDLFVFTDEMYEYFIYDGAQHQSLAALPGMAERTITISGFSKTFSVTGWRLGYLTADARWLGAIGYFHDLTYVCAPSPLQHGAAAGLLSLPQSFYQGLAAEYQEKRDRVCSVLRQVGLTPITPAGAYYILADASQLAGEDARAKARTLLAETGVATVAGSAFFGQDGDGRNRGEALLRFCFAKKQTELEDACVRLLQWKSER</sequence>
<keyword evidence="3 5" id="KW-0808">Transferase</keyword>
<name>A0ABW1Z3W1_9BACT</name>
<dbReference type="PROSITE" id="PS00105">
    <property type="entry name" value="AA_TRANSFER_CLASS_1"/>
    <property type="match status" value="1"/>
</dbReference>
<dbReference type="InterPro" id="IPR004839">
    <property type="entry name" value="Aminotransferase_I/II_large"/>
</dbReference>
<evidence type="ECO:0000313" key="7">
    <source>
        <dbReference type="EMBL" id="MFC6644114.1"/>
    </source>
</evidence>
<dbReference type="EMBL" id="JBHSWI010000001">
    <property type="protein sequence ID" value="MFC6644114.1"/>
    <property type="molecule type" value="Genomic_DNA"/>
</dbReference>
<protein>
    <recommendedName>
        <fullName evidence="5">Aminotransferase</fullName>
        <ecNumber evidence="5">2.6.1.-</ecNumber>
    </recommendedName>
</protein>
<dbReference type="GO" id="GO:0008483">
    <property type="term" value="F:transaminase activity"/>
    <property type="evidence" value="ECO:0007669"/>
    <property type="project" value="UniProtKB-KW"/>
</dbReference>
<evidence type="ECO:0000256" key="2">
    <source>
        <dbReference type="ARBA" id="ARBA00022576"/>
    </source>
</evidence>
<organism evidence="7 8">
    <name type="scientific">Granulicella cerasi</name>
    <dbReference type="NCBI Taxonomy" id="741063"/>
    <lineage>
        <taxon>Bacteria</taxon>
        <taxon>Pseudomonadati</taxon>
        <taxon>Acidobacteriota</taxon>
        <taxon>Terriglobia</taxon>
        <taxon>Terriglobales</taxon>
        <taxon>Acidobacteriaceae</taxon>
        <taxon>Granulicella</taxon>
    </lineage>
</organism>
<evidence type="ECO:0000259" key="6">
    <source>
        <dbReference type="Pfam" id="PF00155"/>
    </source>
</evidence>
<evidence type="ECO:0000256" key="4">
    <source>
        <dbReference type="ARBA" id="ARBA00022898"/>
    </source>
</evidence>
<keyword evidence="4" id="KW-0663">Pyridoxal phosphate</keyword>
<accession>A0ABW1Z3W1</accession>
<evidence type="ECO:0000256" key="3">
    <source>
        <dbReference type="ARBA" id="ARBA00022679"/>
    </source>
</evidence>
<dbReference type="CDD" id="cd00609">
    <property type="entry name" value="AAT_like"/>
    <property type="match status" value="1"/>
</dbReference>
<dbReference type="Proteomes" id="UP001596391">
    <property type="component" value="Unassembled WGS sequence"/>
</dbReference>
<keyword evidence="2 5" id="KW-0032">Aminotransferase</keyword>
<feature type="domain" description="Aminotransferase class I/classII large" evidence="6">
    <location>
        <begin position="37"/>
        <end position="394"/>
    </location>
</feature>
<reference evidence="8" key="1">
    <citation type="journal article" date="2019" name="Int. J. Syst. Evol. Microbiol.">
        <title>The Global Catalogue of Microorganisms (GCM) 10K type strain sequencing project: providing services to taxonomists for standard genome sequencing and annotation.</title>
        <authorList>
            <consortium name="The Broad Institute Genomics Platform"/>
            <consortium name="The Broad Institute Genome Sequencing Center for Infectious Disease"/>
            <person name="Wu L."/>
            <person name="Ma J."/>
        </authorList>
    </citation>
    <scope>NUCLEOTIDE SEQUENCE [LARGE SCALE GENOMIC DNA]</scope>
    <source>
        <strain evidence="8">CGMCC 1.16026</strain>
    </source>
</reference>
<dbReference type="PANTHER" id="PTHR43807:SF20">
    <property type="entry name" value="FI04487P"/>
    <property type="match status" value="1"/>
</dbReference>
<comment type="cofactor">
    <cofactor evidence="1 5">
        <name>pyridoxal 5'-phosphate</name>
        <dbReference type="ChEBI" id="CHEBI:597326"/>
    </cofactor>
</comment>
<comment type="similarity">
    <text evidence="5">Belongs to the class-I pyridoxal-phosphate-dependent aminotransferase family.</text>
</comment>
<dbReference type="InterPro" id="IPR015424">
    <property type="entry name" value="PyrdxlP-dep_Trfase"/>
</dbReference>
<dbReference type="InterPro" id="IPR051326">
    <property type="entry name" value="Kynurenine-oxoglutarate_AT"/>
</dbReference>
<dbReference type="SUPFAM" id="SSF53383">
    <property type="entry name" value="PLP-dependent transferases"/>
    <property type="match status" value="1"/>
</dbReference>
<dbReference type="Gene3D" id="3.90.1150.10">
    <property type="entry name" value="Aspartate Aminotransferase, domain 1"/>
    <property type="match status" value="1"/>
</dbReference>
<dbReference type="InterPro" id="IPR015422">
    <property type="entry name" value="PyrdxlP-dep_Trfase_small"/>
</dbReference>
<proteinExistence type="inferred from homology"/>
<dbReference type="InterPro" id="IPR004838">
    <property type="entry name" value="NHTrfase_class1_PyrdxlP-BS"/>
</dbReference>
<dbReference type="EC" id="2.6.1.-" evidence="5"/>
<dbReference type="PANTHER" id="PTHR43807">
    <property type="entry name" value="FI04487P"/>
    <property type="match status" value="1"/>
</dbReference>
<dbReference type="Gene3D" id="3.40.640.10">
    <property type="entry name" value="Type I PLP-dependent aspartate aminotransferase-like (Major domain)"/>
    <property type="match status" value="1"/>
</dbReference>
<evidence type="ECO:0000256" key="1">
    <source>
        <dbReference type="ARBA" id="ARBA00001933"/>
    </source>
</evidence>
<dbReference type="Pfam" id="PF00155">
    <property type="entry name" value="Aminotran_1_2"/>
    <property type="match status" value="1"/>
</dbReference>
<dbReference type="InterPro" id="IPR015421">
    <property type="entry name" value="PyrdxlP-dep_Trfase_major"/>
</dbReference>
<evidence type="ECO:0000256" key="5">
    <source>
        <dbReference type="RuleBase" id="RU000481"/>
    </source>
</evidence>
<keyword evidence="8" id="KW-1185">Reference proteome</keyword>